<organism evidence="1 2">
    <name type="scientific">Brotocaccenecus cirricatena</name>
    <dbReference type="NCBI Taxonomy" id="3064195"/>
    <lineage>
        <taxon>Bacteria</taxon>
        <taxon>Bacillati</taxon>
        <taxon>Bacillota</taxon>
        <taxon>Clostridia</taxon>
        <taxon>Eubacteriales</taxon>
        <taxon>Oscillospiraceae</taxon>
        <taxon>Brotocaccenecus</taxon>
    </lineage>
</organism>
<evidence type="ECO:0000313" key="2">
    <source>
        <dbReference type="Proteomes" id="UP001199319"/>
    </source>
</evidence>
<name>A0AAE3AAL3_9FIRM</name>
<sequence>MSKKQKKDKAARSTRQLMGIEEIKDYCIATRMGNLVFFIIKPTNISVLPDSSISARIYALLNVVKGQAEIEMLALNSKESFERNKDFYRERLSQEELPAVRRLLEQDSKHLDRIQVLMASSREFYIIIRLRGEQESDVFSYLSRIEQNINDNGFTTRRATEQDLKKMLGVYFEQNVTTEKFEDFDGDRWVIVGE</sequence>
<keyword evidence="2" id="KW-1185">Reference proteome</keyword>
<dbReference type="Proteomes" id="UP001199319">
    <property type="component" value="Unassembled WGS sequence"/>
</dbReference>
<evidence type="ECO:0000313" key="1">
    <source>
        <dbReference type="EMBL" id="MCC2129062.1"/>
    </source>
</evidence>
<reference evidence="1" key="1">
    <citation type="submission" date="2021-10" db="EMBL/GenBank/DDBJ databases">
        <title>Anaerobic single-cell dispensing facilitates the cultivation of human gut bacteria.</title>
        <authorList>
            <person name="Afrizal A."/>
        </authorList>
    </citation>
    <scope>NUCLEOTIDE SEQUENCE</scope>
    <source>
        <strain evidence="1">CLA-AA-H272</strain>
    </source>
</reference>
<comment type="caution">
    <text evidence="1">The sequence shown here is derived from an EMBL/GenBank/DDBJ whole genome shotgun (WGS) entry which is preliminary data.</text>
</comment>
<dbReference type="RefSeq" id="WP_302928358.1">
    <property type="nucleotide sequence ID" value="NZ_JAJEPW010000012.1"/>
</dbReference>
<dbReference type="AlphaFoldDB" id="A0AAE3AAL3"/>
<protein>
    <submittedName>
        <fullName evidence="1">Uncharacterized protein</fullName>
    </submittedName>
</protein>
<dbReference type="EMBL" id="JAJEPW010000012">
    <property type="protein sequence ID" value="MCC2129062.1"/>
    <property type="molecule type" value="Genomic_DNA"/>
</dbReference>
<gene>
    <name evidence="1" type="ORF">LKD37_05950</name>
</gene>
<proteinExistence type="predicted"/>
<accession>A0AAE3AAL3</accession>